<feature type="transmembrane region" description="Helical" evidence="6">
    <location>
        <begin position="196"/>
        <end position="218"/>
    </location>
</feature>
<evidence type="ECO:0000256" key="2">
    <source>
        <dbReference type="ARBA" id="ARBA00022475"/>
    </source>
</evidence>
<accession>A0ABS2R6J4</accession>
<dbReference type="Pfam" id="PF02687">
    <property type="entry name" value="FtsX"/>
    <property type="match status" value="1"/>
</dbReference>
<dbReference type="PANTHER" id="PTHR46795:SF2">
    <property type="entry name" value="ABC TRANSPORTER, PERMEASE PROTEIN"/>
    <property type="match status" value="1"/>
</dbReference>
<keyword evidence="5 6" id="KW-0472">Membrane</keyword>
<feature type="transmembrane region" description="Helical" evidence="6">
    <location>
        <begin position="573"/>
        <end position="595"/>
    </location>
</feature>
<evidence type="ECO:0000256" key="6">
    <source>
        <dbReference type="PIRNR" id="PIRNR018968"/>
    </source>
</evidence>
<dbReference type="EMBL" id="JAFBFH010000013">
    <property type="protein sequence ID" value="MBM7715282.1"/>
    <property type="molecule type" value="Genomic_DNA"/>
</dbReference>
<feature type="transmembrane region" description="Helical" evidence="6">
    <location>
        <begin position="62"/>
        <end position="82"/>
    </location>
</feature>
<feature type="domain" description="ABC3 transporter permease C-terminal" evidence="7">
    <location>
        <begin position="62"/>
        <end position="172"/>
    </location>
</feature>
<organism evidence="8 9">
    <name type="scientific">Siminovitchia thermophila</name>
    <dbReference type="NCBI Taxonomy" id="1245522"/>
    <lineage>
        <taxon>Bacteria</taxon>
        <taxon>Bacillati</taxon>
        <taxon>Bacillota</taxon>
        <taxon>Bacilli</taxon>
        <taxon>Bacillales</taxon>
        <taxon>Bacillaceae</taxon>
        <taxon>Siminovitchia</taxon>
    </lineage>
</organism>
<name>A0ABS2R6J4_9BACI</name>
<feature type="transmembrane region" description="Helical" evidence="6">
    <location>
        <begin position="146"/>
        <end position="175"/>
    </location>
</feature>
<dbReference type="PANTHER" id="PTHR46795">
    <property type="entry name" value="ABC TRANSPORTER PERMEASE-RELATED-RELATED"/>
    <property type="match status" value="1"/>
</dbReference>
<dbReference type="RefSeq" id="WP_205179309.1">
    <property type="nucleotide sequence ID" value="NZ_JAFBFH010000013.1"/>
</dbReference>
<comment type="similarity">
    <text evidence="6">Belongs to the ABC-4 integral membrane protein family.</text>
</comment>
<dbReference type="InterPro" id="IPR027022">
    <property type="entry name" value="ABC_permease_BceB-typ"/>
</dbReference>
<dbReference type="Proteomes" id="UP000823485">
    <property type="component" value="Unassembled WGS sequence"/>
</dbReference>
<feature type="transmembrane region" description="Helical" evidence="6">
    <location>
        <begin position="103"/>
        <end position="126"/>
    </location>
</feature>
<feature type="transmembrane region" description="Helical" evidence="6">
    <location>
        <begin position="224"/>
        <end position="253"/>
    </location>
</feature>
<evidence type="ECO:0000313" key="9">
    <source>
        <dbReference type="Proteomes" id="UP000823485"/>
    </source>
</evidence>
<comment type="subcellular location">
    <subcellularLocation>
        <location evidence="1 6">Cell membrane</location>
        <topology evidence="1 6">Multi-pass membrane protein</topology>
    </subcellularLocation>
</comment>
<evidence type="ECO:0000256" key="5">
    <source>
        <dbReference type="ARBA" id="ARBA00023136"/>
    </source>
</evidence>
<reference evidence="8 9" key="1">
    <citation type="submission" date="2021-01" db="EMBL/GenBank/DDBJ databases">
        <title>Genomic Encyclopedia of Type Strains, Phase IV (KMG-IV): sequencing the most valuable type-strain genomes for metagenomic binning, comparative biology and taxonomic classification.</title>
        <authorList>
            <person name="Goeker M."/>
        </authorList>
    </citation>
    <scope>NUCLEOTIDE SEQUENCE [LARGE SCALE GENOMIC DNA]</scope>
    <source>
        <strain evidence="8 9">DSM 105453</strain>
    </source>
</reference>
<feature type="transmembrane region" description="Helical" evidence="6">
    <location>
        <begin position="21"/>
        <end position="42"/>
    </location>
</feature>
<evidence type="ECO:0000313" key="8">
    <source>
        <dbReference type="EMBL" id="MBM7715282.1"/>
    </source>
</evidence>
<keyword evidence="2 6" id="KW-1003">Cell membrane</keyword>
<keyword evidence="9" id="KW-1185">Reference proteome</keyword>
<evidence type="ECO:0000256" key="1">
    <source>
        <dbReference type="ARBA" id="ARBA00004651"/>
    </source>
</evidence>
<dbReference type="InterPro" id="IPR052536">
    <property type="entry name" value="ABC-4_Integral_Memb_Prot"/>
</dbReference>
<evidence type="ECO:0000256" key="4">
    <source>
        <dbReference type="ARBA" id="ARBA00022989"/>
    </source>
</evidence>
<comment type="caution">
    <text evidence="8">The sequence shown here is derived from an EMBL/GenBank/DDBJ whole genome shotgun (WGS) entry which is preliminary data.</text>
</comment>
<feature type="transmembrane region" description="Helical" evidence="6">
    <location>
        <begin position="607"/>
        <end position="625"/>
    </location>
</feature>
<dbReference type="PIRSF" id="PIRSF018968">
    <property type="entry name" value="ABC_permease_BceB"/>
    <property type="match status" value="1"/>
</dbReference>
<keyword evidence="4 6" id="KW-1133">Transmembrane helix</keyword>
<sequence length="637" mass="71994">MTFRQFAFNNVMRNKRTYAGYFLSSTFAVMVFFVYAMFAFHPAFNKETIHSSVSLGLHFAEAIIYVFSFIFVLFSMSSFLKTRKKEFGLLVMHGMTNMQLRRMVFLENVIIGFFATILGIGLGIIFSKMLLLAAENILELEEPLLFYFPVKALALTFVSFLFLFVIISFATVVILKGSKLVDLMKGSSVPKAEPKGSLLLSLLAAVLLIGGYVAALLVKGLGVAVAMIPVTTVVIIGTYFLFTQLSVFVIRALKKRQSFFWKKTNLVLFSDLAYRMKDNARTFFFVAIVSTVAFTAIGSLVGFRSMVTTSLVEESPFAFEYVSGEENKSETEHVSFIRDELDQEGIPFQETKVVVKELLATGEEYDQSLSIVRESDYNNLIQSGEFELKKANLSGNEAMVVYPKRELNGSQRNVEKESHKTIVLKKNEVSLEQTTSQEAGIFPDYQDYIIVDDRLFEKLTKIENQKTFYAFYTKDWKETSEIGKKINSAIQPEGFEEPYQFFSLAATWSFINQAFGATLFIGLFIGAVFFVAAGSFLYFRLYTDLDEEKRKFAAIGKLGLTHKELSKIVTIQLGLLFFAPILVAVIHGAVALTALHNMFDFSLVKESTLVLGSFFVIQVIYFLFIRMGYIRKLKRAI</sequence>
<protein>
    <submittedName>
        <fullName evidence="8">ABC transport system permease protein</fullName>
    </submittedName>
</protein>
<dbReference type="InterPro" id="IPR003838">
    <property type="entry name" value="ABC3_permease_C"/>
</dbReference>
<feature type="transmembrane region" description="Helical" evidence="6">
    <location>
        <begin position="283"/>
        <end position="303"/>
    </location>
</feature>
<keyword evidence="6" id="KW-0813">Transport</keyword>
<evidence type="ECO:0000259" key="7">
    <source>
        <dbReference type="Pfam" id="PF02687"/>
    </source>
</evidence>
<feature type="transmembrane region" description="Helical" evidence="6">
    <location>
        <begin position="519"/>
        <end position="541"/>
    </location>
</feature>
<gene>
    <name evidence="8" type="ORF">JOC94_002269</name>
</gene>
<proteinExistence type="inferred from homology"/>
<evidence type="ECO:0000256" key="3">
    <source>
        <dbReference type="ARBA" id="ARBA00022692"/>
    </source>
</evidence>
<keyword evidence="3 6" id="KW-0812">Transmembrane</keyword>